<keyword evidence="3" id="KW-1003">Cell membrane</keyword>
<gene>
    <name evidence="14" type="primary">ADORA2B</name>
    <name evidence="16" type="synonym">LOC112683976</name>
    <name evidence="14" type="ORF">g.56331</name>
</gene>
<evidence type="ECO:0000256" key="3">
    <source>
        <dbReference type="ARBA" id="ARBA00022475"/>
    </source>
</evidence>
<keyword evidence="8" id="KW-1015">Disulfide bond</keyword>
<evidence type="ECO:0000256" key="6">
    <source>
        <dbReference type="ARBA" id="ARBA00023040"/>
    </source>
</evidence>
<feature type="transmembrane region" description="Helical" evidence="12">
    <location>
        <begin position="101"/>
        <end position="125"/>
    </location>
</feature>
<evidence type="ECO:0000256" key="8">
    <source>
        <dbReference type="ARBA" id="ARBA00023157"/>
    </source>
</evidence>
<dbReference type="GO" id="GO:0004993">
    <property type="term" value="F:G protein-coupled serotonin receptor activity"/>
    <property type="evidence" value="ECO:0007669"/>
    <property type="project" value="UniProtKB-ARBA"/>
</dbReference>
<evidence type="ECO:0000256" key="2">
    <source>
        <dbReference type="ARBA" id="ARBA00010663"/>
    </source>
</evidence>
<dbReference type="Proteomes" id="UP000694846">
    <property type="component" value="Unplaced"/>
</dbReference>
<keyword evidence="9 11" id="KW-0675">Receptor</keyword>
<evidence type="ECO:0000313" key="16">
    <source>
        <dbReference type="RefSeq" id="XP_025411043.1"/>
    </source>
</evidence>
<dbReference type="GO" id="GO:0071880">
    <property type="term" value="P:adenylate cyclase-activating adrenergic receptor signaling pathway"/>
    <property type="evidence" value="ECO:0007669"/>
    <property type="project" value="TreeGrafter"/>
</dbReference>
<evidence type="ECO:0000256" key="12">
    <source>
        <dbReference type="SAM" id="Phobius"/>
    </source>
</evidence>
<protein>
    <submittedName>
        <fullName evidence="14 16">Adenosine receptor A2b</fullName>
    </submittedName>
</protein>
<dbReference type="PANTHER" id="PTHR24248:SF199">
    <property type="entry name" value="IP13425P-RELATED"/>
    <property type="match status" value="1"/>
</dbReference>
<feature type="domain" description="G-protein coupled receptors family 1 profile" evidence="13">
    <location>
        <begin position="81"/>
        <end position="270"/>
    </location>
</feature>
<evidence type="ECO:0000256" key="9">
    <source>
        <dbReference type="ARBA" id="ARBA00023170"/>
    </source>
</evidence>
<dbReference type="PANTHER" id="PTHR24248">
    <property type="entry name" value="ADRENERGIC RECEPTOR-RELATED G-PROTEIN COUPLED RECEPTOR"/>
    <property type="match status" value="1"/>
</dbReference>
<dbReference type="Pfam" id="PF00001">
    <property type="entry name" value="7tm_1"/>
    <property type="match status" value="1"/>
</dbReference>
<keyword evidence="4 11" id="KW-0812">Transmembrane</keyword>
<dbReference type="GO" id="GO:0005886">
    <property type="term" value="C:plasma membrane"/>
    <property type="evidence" value="ECO:0007669"/>
    <property type="project" value="UniProtKB-SubCell"/>
</dbReference>
<dbReference type="InterPro" id="IPR017452">
    <property type="entry name" value="GPCR_Rhodpsn_7TM"/>
</dbReference>
<organism evidence="14">
    <name type="scientific">Sipha flava</name>
    <name type="common">yellow sugarcane aphid</name>
    <dbReference type="NCBI Taxonomy" id="143950"/>
    <lineage>
        <taxon>Eukaryota</taxon>
        <taxon>Metazoa</taxon>
        <taxon>Ecdysozoa</taxon>
        <taxon>Arthropoda</taxon>
        <taxon>Hexapoda</taxon>
        <taxon>Insecta</taxon>
        <taxon>Pterygota</taxon>
        <taxon>Neoptera</taxon>
        <taxon>Paraneoptera</taxon>
        <taxon>Hemiptera</taxon>
        <taxon>Sternorrhyncha</taxon>
        <taxon>Aphidomorpha</taxon>
        <taxon>Aphidoidea</taxon>
        <taxon>Aphididae</taxon>
        <taxon>Sipha</taxon>
    </lineage>
</organism>
<feature type="transmembrane region" description="Helical" evidence="12">
    <location>
        <begin position="131"/>
        <end position="157"/>
    </location>
</feature>
<dbReference type="SUPFAM" id="SSF81321">
    <property type="entry name" value="Family A G protein-coupled receptor-like"/>
    <property type="match status" value="1"/>
</dbReference>
<dbReference type="AlphaFoldDB" id="A0A2S2QBC6"/>
<keyword evidence="10 11" id="KW-0807">Transducer</keyword>
<dbReference type="PROSITE" id="PS50262">
    <property type="entry name" value="G_PROTEIN_RECEP_F1_2"/>
    <property type="match status" value="1"/>
</dbReference>
<evidence type="ECO:0000256" key="11">
    <source>
        <dbReference type="RuleBase" id="RU000688"/>
    </source>
</evidence>
<feature type="transmembrane region" description="Helical" evidence="12">
    <location>
        <begin position="65"/>
        <end position="89"/>
    </location>
</feature>
<reference evidence="16" key="2">
    <citation type="submission" date="2025-04" db="UniProtKB">
        <authorList>
            <consortium name="RefSeq"/>
        </authorList>
    </citation>
    <scope>IDENTIFICATION</scope>
    <source>
        <tissue evidence="16">Whole body</tissue>
    </source>
</reference>
<dbReference type="EMBL" id="GGMS01005627">
    <property type="protein sequence ID" value="MBY74830.1"/>
    <property type="molecule type" value="Transcribed_RNA"/>
</dbReference>
<feature type="transmembrane region" description="Helical" evidence="12">
    <location>
        <begin position="224"/>
        <end position="249"/>
    </location>
</feature>
<evidence type="ECO:0000256" key="10">
    <source>
        <dbReference type="ARBA" id="ARBA00023224"/>
    </source>
</evidence>
<comment type="similarity">
    <text evidence="2 11">Belongs to the G-protein coupled receptor 1 family.</text>
</comment>
<keyword evidence="15" id="KW-1185">Reference proteome</keyword>
<dbReference type="InterPro" id="IPR000276">
    <property type="entry name" value="GPCR_Rhodpsn"/>
</dbReference>
<dbReference type="PRINTS" id="PR00237">
    <property type="entry name" value="GPCRRHODOPSN"/>
</dbReference>
<accession>A0A2S2QBC6</accession>
<dbReference type="PROSITE" id="PS00237">
    <property type="entry name" value="G_PROTEIN_RECEP_F1_1"/>
    <property type="match status" value="1"/>
</dbReference>
<proteinExistence type="inferred from homology"/>
<dbReference type="RefSeq" id="XP_025411043.1">
    <property type="nucleotide sequence ID" value="XM_025555258.1"/>
</dbReference>
<dbReference type="GO" id="GO:0043410">
    <property type="term" value="P:positive regulation of MAPK cascade"/>
    <property type="evidence" value="ECO:0007669"/>
    <property type="project" value="TreeGrafter"/>
</dbReference>
<evidence type="ECO:0000256" key="5">
    <source>
        <dbReference type="ARBA" id="ARBA00022989"/>
    </source>
</evidence>
<evidence type="ECO:0000259" key="13">
    <source>
        <dbReference type="PROSITE" id="PS50262"/>
    </source>
</evidence>
<dbReference type="Gene3D" id="1.20.1070.10">
    <property type="entry name" value="Rhodopsin 7-helix transmembrane proteins"/>
    <property type="match status" value="1"/>
</dbReference>
<reference evidence="14" key="1">
    <citation type="submission" date="2018-04" db="EMBL/GenBank/DDBJ databases">
        <title>Transcriptome assembly of Sipha flava.</title>
        <authorList>
            <person name="Scully E.D."/>
            <person name="Geib S.M."/>
            <person name="Palmer N.A."/>
            <person name="Koch K."/>
            <person name="Bradshaw J."/>
            <person name="Heng-Moss T."/>
            <person name="Sarath G."/>
        </authorList>
    </citation>
    <scope>NUCLEOTIDE SEQUENCE</scope>
</reference>
<evidence type="ECO:0000313" key="15">
    <source>
        <dbReference type="Proteomes" id="UP000694846"/>
    </source>
</evidence>
<dbReference type="OrthoDB" id="284782at2759"/>
<keyword evidence="5 12" id="KW-1133">Transmembrane helix</keyword>
<keyword evidence="7 12" id="KW-0472">Membrane</keyword>
<name>A0A2S2QBC6_9HEMI</name>
<evidence type="ECO:0000256" key="1">
    <source>
        <dbReference type="ARBA" id="ARBA00004651"/>
    </source>
</evidence>
<evidence type="ECO:0000256" key="4">
    <source>
        <dbReference type="ARBA" id="ARBA00022692"/>
    </source>
</evidence>
<sequence length="270" mass="29192">MAVKTEVTDVGVAVEVSRRQSQFGAMNAFTAGAIVPPLLPPSQAVVTDADDGGARMPAAAGGLNVPYAVLECLVAVGAAVGNALVIVAFRRERRLRRRTNYYIVSLAVADLLVGLVGIPCAVLSSVGLPRHLHLCVFSVSLIIVLCTVSILSLVAVSADRYWAILYPMAYSTNSNTKIAVSIIGVCWIMGLLIGFMPLMGWRAAKGPTLDSCEFSSVMDYNYLVFLYLATIILPAIFMATSYAHIYTVVIKQVSMTINKYRYFVYFITCN</sequence>
<keyword evidence="6 11" id="KW-0297">G-protein coupled receptor</keyword>
<evidence type="ECO:0000313" key="14">
    <source>
        <dbReference type="EMBL" id="MBY74830.1"/>
    </source>
</evidence>
<comment type="subcellular location">
    <subcellularLocation>
        <location evidence="1">Cell membrane</location>
        <topology evidence="1">Multi-pass membrane protein</topology>
    </subcellularLocation>
</comment>
<feature type="transmembrane region" description="Helical" evidence="12">
    <location>
        <begin position="178"/>
        <end position="204"/>
    </location>
</feature>
<evidence type="ECO:0000256" key="7">
    <source>
        <dbReference type="ARBA" id="ARBA00023136"/>
    </source>
</evidence>